<keyword evidence="2" id="KW-1185">Reference proteome</keyword>
<proteinExistence type="predicted"/>
<comment type="caution">
    <text evidence="1">The sequence shown here is derived from an EMBL/GenBank/DDBJ whole genome shotgun (WGS) entry which is preliminary data.</text>
</comment>
<reference evidence="1 2" key="1">
    <citation type="submission" date="2023-11" db="EMBL/GenBank/DDBJ databases">
        <title>Dfirmibasis_genome.</title>
        <authorList>
            <person name="Edelbroek B."/>
            <person name="Kjellin J."/>
            <person name="Jerlstrom-Hultqvist J."/>
            <person name="Soderbom F."/>
        </authorList>
    </citation>
    <scope>NUCLEOTIDE SEQUENCE [LARGE SCALE GENOMIC DNA]</scope>
    <source>
        <strain evidence="1 2">TNS-C-14</strain>
    </source>
</reference>
<name>A0AAN7U7D0_9MYCE</name>
<organism evidence="1 2">
    <name type="scientific">Dictyostelium firmibasis</name>
    <dbReference type="NCBI Taxonomy" id="79012"/>
    <lineage>
        <taxon>Eukaryota</taxon>
        <taxon>Amoebozoa</taxon>
        <taxon>Evosea</taxon>
        <taxon>Eumycetozoa</taxon>
        <taxon>Dictyostelia</taxon>
        <taxon>Dictyosteliales</taxon>
        <taxon>Dictyosteliaceae</taxon>
        <taxon>Dictyostelium</taxon>
    </lineage>
</organism>
<protein>
    <submittedName>
        <fullName evidence="1">Uncharacterized protein</fullName>
    </submittedName>
</protein>
<gene>
    <name evidence="1" type="ORF">RB653_005425</name>
</gene>
<accession>A0AAN7U7D0</accession>
<sequence length="179" mass="21511">MEINNTYRFGYIKNIFNRFNTKQHFETIQKVFGICSKNQININNFTNYSLEENQYYFKIGRKRTRFHIAEVISQVVYQEIAGPVVNIHGFQITCLLERGHNNFYFLKIYNQNTRDLYSIHRFVKGENCYIYGHCQKIVFSLKGFHPLVNIHYGTVHGRERIKVRRYENRSTEGIEKNKH</sequence>
<dbReference type="Proteomes" id="UP001344447">
    <property type="component" value="Unassembled WGS sequence"/>
</dbReference>
<evidence type="ECO:0000313" key="1">
    <source>
        <dbReference type="EMBL" id="KAK5583823.1"/>
    </source>
</evidence>
<dbReference type="AlphaFoldDB" id="A0AAN7U7D0"/>
<dbReference type="EMBL" id="JAVFKY010000001">
    <property type="protein sequence ID" value="KAK5583823.1"/>
    <property type="molecule type" value="Genomic_DNA"/>
</dbReference>
<evidence type="ECO:0000313" key="2">
    <source>
        <dbReference type="Proteomes" id="UP001344447"/>
    </source>
</evidence>